<dbReference type="Gene3D" id="3.40.50.360">
    <property type="match status" value="1"/>
</dbReference>
<evidence type="ECO:0000256" key="3">
    <source>
        <dbReference type="ARBA" id="ARBA00023014"/>
    </source>
</evidence>
<proteinExistence type="predicted"/>
<comment type="caution">
    <text evidence="5">The sequence shown here is derived from an EMBL/GenBank/DDBJ whole genome shotgun (WGS) entry which is preliminary data.</text>
</comment>
<feature type="domain" description="4Fe-4S ferredoxin-type" evidence="4">
    <location>
        <begin position="181"/>
        <end position="210"/>
    </location>
</feature>
<dbReference type="GO" id="GO:0051536">
    <property type="term" value="F:iron-sulfur cluster binding"/>
    <property type="evidence" value="ECO:0007669"/>
    <property type="project" value="UniProtKB-KW"/>
</dbReference>
<dbReference type="InterPro" id="IPR017896">
    <property type="entry name" value="4Fe4S_Fe-S-bd"/>
</dbReference>
<dbReference type="RefSeq" id="WP_228351213.1">
    <property type="nucleotide sequence ID" value="NZ_JACEGA010000001.1"/>
</dbReference>
<accession>A0A839JUS9</accession>
<reference evidence="5 6" key="1">
    <citation type="submission" date="2020-07" db="EMBL/GenBank/DDBJ databases">
        <title>Characterization and genome sequencing of isolate MD1, a novel member within the family Lachnospiraceae.</title>
        <authorList>
            <person name="Rettenmaier R."/>
            <person name="Di Bello L."/>
            <person name="Zinser C."/>
            <person name="Scheitz K."/>
            <person name="Liebl W."/>
            <person name="Zverlov V."/>
        </authorList>
    </citation>
    <scope>NUCLEOTIDE SEQUENCE [LARGE SCALE GENOMIC DNA]</scope>
    <source>
        <strain evidence="5 6">MD1</strain>
    </source>
</reference>
<evidence type="ECO:0000256" key="2">
    <source>
        <dbReference type="ARBA" id="ARBA00023004"/>
    </source>
</evidence>
<dbReference type="InterPro" id="IPR047964">
    <property type="entry name" value="EFR1-like"/>
</dbReference>
<dbReference type="EMBL" id="JACEGA010000001">
    <property type="protein sequence ID" value="MBB2181435.1"/>
    <property type="molecule type" value="Genomic_DNA"/>
</dbReference>
<dbReference type="PROSITE" id="PS00198">
    <property type="entry name" value="4FE4S_FER_1"/>
    <property type="match status" value="1"/>
</dbReference>
<dbReference type="NCBIfam" id="NF038196">
    <property type="entry name" value="ferrodoxin_EFR1"/>
    <property type="match status" value="1"/>
</dbReference>
<dbReference type="GO" id="GO:0046872">
    <property type="term" value="F:metal ion binding"/>
    <property type="evidence" value="ECO:0007669"/>
    <property type="project" value="UniProtKB-KW"/>
</dbReference>
<organism evidence="5 6">
    <name type="scientific">Variimorphobacter saccharofermentans</name>
    <dbReference type="NCBI Taxonomy" id="2755051"/>
    <lineage>
        <taxon>Bacteria</taxon>
        <taxon>Bacillati</taxon>
        <taxon>Bacillota</taxon>
        <taxon>Clostridia</taxon>
        <taxon>Lachnospirales</taxon>
        <taxon>Lachnospiraceae</taxon>
        <taxon>Variimorphobacter</taxon>
    </lineage>
</organism>
<keyword evidence="1" id="KW-0479">Metal-binding</keyword>
<keyword evidence="3" id="KW-0411">Iron-sulfur</keyword>
<protein>
    <recommendedName>
        <fullName evidence="4">4Fe-4S ferredoxin-type domain-containing protein</fullName>
    </recommendedName>
</protein>
<dbReference type="SUPFAM" id="SSF52218">
    <property type="entry name" value="Flavoproteins"/>
    <property type="match status" value="1"/>
</dbReference>
<dbReference type="InterPro" id="IPR029039">
    <property type="entry name" value="Flavoprotein-like_sf"/>
</dbReference>
<evidence type="ECO:0000313" key="5">
    <source>
        <dbReference type="EMBL" id="MBB2181435.1"/>
    </source>
</evidence>
<dbReference type="AlphaFoldDB" id="A0A839JUS9"/>
<evidence type="ECO:0000313" key="6">
    <source>
        <dbReference type="Proteomes" id="UP000574276"/>
    </source>
</evidence>
<dbReference type="InterPro" id="IPR017900">
    <property type="entry name" value="4Fe4S_Fe_S_CS"/>
</dbReference>
<dbReference type="Proteomes" id="UP000574276">
    <property type="component" value="Unassembled WGS sequence"/>
</dbReference>
<evidence type="ECO:0000259" key="4">
    <source>
        <dbReference type="PROSITE" id="PS51379"/>
    </source>
</evidence>
<name>A0A839JUS9_9FIRM</name>
<keyword evidence="2" id="KW-0408">Iron</keyword>
<keyword evidence="6" id="KW-1185">Reference proteome</keyword>
<evidence type="ECO:0000256" key="1">
    <source>
        <dbReference type="ARBA" id="ARBA00022723"/>
    </source>
</evidence>
<dbReference type="Gene3D" id="3.30.70.20">
    <property type="match status" value="1"/>
</dbReference>
<dbReference type="PROSITE" id="PS51379">
    <property type="entry name" value="4FE4S_FER_2"/>
    <property type="match status" value="1"/>
</dbReference>
<sequence>MVSRIIFYFTGTGNSYAVANKVAKELGETELVPITRIKDFPIEKYSMVGIVYPVYYIHAPEIVIRMLDHIHFYSSQQIFIIATHAASWGYALSDVKSLPAFSDCRHVQEFRVKMPGNNILEYGAFPQFYQKNILRKADRKINEIVTTIINKESTKSITPNLLARLFKQNGEGKTQVFHDLGEKFYVTSNCQHCGVCEKICPAKNIELSNGSVIWGNQCQCCMACIQWCPQNAIAHPALNHKRTRYTHPDITQKQLWRI</sequence>
<gene>
    <name evidence="5" type="ORF">H0486_00805</name>
</gene>
<dbReference type="SUPFAM" id="SSF54862">
    <property type="entry name" value="4Fe-4S ferredoxins"/>
    <property type="match status" value="1"/>
</dbReference>